<evidence type="ECO:0000256" key="1">
    <source>
        <dbReference type="ARBA" id="ARBA00022490"/>
    </source>
</evidence>
<dbReference type="CDD" id="cd16964">
    <property type="entry name" value="YqgF"/>
    <property type="match status" value="1"/>
</dbReference>
<dbReference type="EMBL" id="JABTTY010000001">
    <property type="protein sequence ID" value="MBE7525031.1"/>
    <property type="molecule type" value="Genomic_DNA"/>
</dbReference>
<comment type="subcellular location">
    <subcellularLocation>
        <location evidence="5">Cytoplasm</location>
    </subcellularLocation>
</comment>
<dbReference type="SMART" id="SM00732">
    <property type="entry name" value="YqgFc"/>
    <property type="match status" value="1"/>
</dbReference>
<keyword evidence="3 5" id="KW-0540">Nuclease</keyword>
<dbReference type="SUPFAM" id="SSF53098">
    <property type="entry name" value="Ribonuclease H-like"/>
    <property type="match status" value="1"/>
</dbReference>
<dbReference type="Pfam" id="PF03652">
    <property type="entry name" value="RuvX"/>
    <property type="match status" value="1"/>
</dbReference>
<comment type="caution">
    <text evidence="7">The sequence shown here is derived from an EMBL/GenBank/DDBJ whole genome shotgun (WGS) entry which is preliminary data.</text>
</comment>
<proteinExistence type="inferred from homology"/>
<dbReference type="PANTHER" id="PTHR33317">
    <property type="entry name" value="POLYNUCLEOTIDYL TRANSFERASE, RIBONUCLEASE H-LIKE SUPERFAMILY PROTEIN"/>
    <property type="match status" value="1"/>
</dbReference>
<dbReference type="InterPro" id="IPR005227">
    <property type="entry name" value="YqgF"/>
</dbReference>
<organism evidence="7 8">
    <name type="scientific">candidate division WWE3 bacterium</name>
    <dbReference type="NCBI Taxonomy" id="2053526"/>
    <lineage>
        <taxon>Bacteria</taxon>
        <taxon>Katanobacteria</taxon>
    </lineage>
</organism>
<comment type="function">
    <text evidence="5">Could be a nuclease involved in processing of the 5'-end of pre-16S rRNA.</text>
</comment>
<dbReference type="GO" id="GO:0000967">
    <property type="term" value="P:rRNA 5'-end processing"/>
    <property type="evidence" value="ECO:0007669"/>
    <property type="project" value="UniProtKB-UniRule"/>
</dbReference>
<dbReference type="InterPro" id="IPR006641">
    <property type="entry name" value="YqgF/RNaseH-like_dom"/>
</dbReference>
<dbReference type="PANTHER" id="PTHR33317:SF4">
    <property type="entry name" value="POLYNUCLEOTIDYL TRANSFERASE, RIBONUCLEASE H-LIKE SUPERFAMILY PROTEIN"/>
    <property type="match status" value="1"/>
</dbReference>
<keyword evidence="4 5" id="KW-0378">Hydrolase</keyword>
<dbReference type="InterPro" id="IPR012337">
    <property type="entry name" value="RNaseH-like_sf"/>
</dbReference>
<feature type="domain" description="YqgF/RNase H-like" evidence="6">
    <location>
        <begin position="1"/>
        <end position="102"/>
    </location>
</feature>
<dbReference type="EC" id="3.1.-.-" evidence="5"/>
<evidence type="ECO:0000256" key="2">
    <source>
        <dbReference type="ARBA" id="ARBA00022517"/>
    </source>
</evidence>
<gene>
    <name evidence="7" type="ORF">HS096_01380</name>
</gene>
<dbReference type="Proteomes" id="UP000710385">
    <property type="component" value="Unassembled WGS sequence"/>
</dbReference>
<evidence type="ECO:0000256" key="4">
    <source>
        <dbReference type="ARBA" id="ARBA00022801"/>
    </source>
</evidence>
<dbReference type="InterPro" id="IPR037027">
    <property type="entry name" value="YqgF/RNaseH-like_dom_sf"/>
</dbReference>
<dbReference type="GO" id="GO:0004518">
    <property type="term" value="F:nuclease activity"/>
    <property type="evidence" value="ECO:0007669"/>
    <property type="project" value="UniProtKB-KW"/>
</dbReference>
<sequence length="139" mass="15516">MRILGIDYGSRRIGLALGDTDSRIASPWGVLPNEGIELIIDRLSDMVQRDDIEKFVVGIPKPLRKADAENPQVRETKEFIEALRDAGFVVDTENEALTSKLAQRQAEEAGDWRKRDDLAAAAILQSWLDRKKKGGGSRK</sequence>
<evidence type="ECO:0000259" key="6">
    <source>
        <dbReference type="SMART" id="SM00732"/>
    </source>
</evidence>
<dbReference type="GO" id="GO:0005829">
    <property type="term" value="C:cytosol"/>
    <property type="evidence" value="ECO:0007669"/>
    <property type="project" value="TreeGrafter"/>
</dbReference>
<evidence type="ECO:0000313" key="7">
    <source>
        <dbReference type="EMBL" id="MBE7525031.1"/>
    </source>
</evidence>
<keyword evidence="1 5" id="KW-0963">Cytoplasm</keyword>
<comment type="similarity">
    <text evidence="5">Belongs to the YqgF HJR family.</text>
</comment>
<name>A0A928TTI2_UNCKA</name>
<dbReference type="Gene3D" id="3.30.420.140">
    <property type="entry name" value="YqgF/RNase H-like domain"/>
    <property type="match status" value="1"/>
</dbReference>
<accession>A0A928TTI2</accession>
<evidence type="ECO:0000313" key="8">
    <source>
        <dbReference type="Proteomes" id="UP000710385"/>
    </source>
</evidence>
<reference evidence="7" key="1">
    <citation type="submission" date="2020-05" db="EMBL/GenBank/DDBJ databases">
        <title>High-Quality Genomes of Partial-Nitritation/Anammox System by Hierarchical Clustering Based Hybrid Assembly.</title>
        <authorList>
            <person name="Liu L."/>
            <person name="Wang Y."/>
            <person name="Che Y."/>
            <person name="Chen Y."/>
            <person name="Xia Y."/>
            <person name="Luo R."/>
            <person name="Cheng S.H."/>
            <person name="Zheng C."/>
            <person name="Zhang T."/>
        </authorList>
    </citation>
    <scope>NUCLEOTIDE SEQUENCE</scope>
    <source>
        <strain evidence="7">H1_PAT1</strain>
    </source>
</reference>
<protein>
    <recommendedName>
        <fullName evidence="5">Putative pre-16S rRNA nuclease</fullName>
        <ecNumber evidence="5">3.1.-.-</ecNumber>
    </recommendedName>
</protein>
<keyword evidence="2 5" id="KW-0690">Ribosome biogenesis</keyword>
<evidence type="ECO:0000256" key="3">
    <source>
        <dbReference type="ARBA" id="ARBA00022722"/>
    </source>
</evidence>
<evidence type="ECO:0000256" key="5">
    <source>
        <dbReference type="HAMAP-Rule" id="MF_00651"/>
    </source>
</evidence>
<dbReference type="AlphaFoldDB" id="A0A928TTI2"/>
<dbReference type="HAMAP" id="MF_00651">
    <property type="entry name" value="Nuclease_YqgF"/>
    <property type="match status" value="1"/>
</dbReference>
<dbReference type="GO" id="GO:0016788">
    <property type="term" value="F:hydrolase activity, acting on ester bonds"/>
    <property type="evidence" value="ECO:0007669"/>
    <property type="project" value="UniProtKB-UniRule"/>
</dbReference>